<keyword evidence="2" id="KW-1185">Reference proteome</keyword>
<dbReference type="EMBL" id="JAGTJS010000007">
    <property type="protein sequence ID" value="KAH7264632.1"/>
    <property type="molecule type" value="Genomic_DNA"/>
</dbReference>
<name>A0A9P9HWE9_FUSSL</name>
<evidence type="ECO:0000313" key="1">
    <source>
        <dbReference type="EMBL" id="KAH7264632.1"/>
    </source>
</evidence>
<protein>
    <submittedName>
        <fullName evidence="1">Uncharacterized protein</fullName>
    </submittedName>
</protein>
<dbReference type="OrthoDB" id="5428863at2759"/>
<proteinExistence type="predicted"/>
<gene>
    <name evidence="1" type="ORF">B0J15DRAFT_581678</name>
</gene>
<sequence>MSTIPNIDGDARRWQPLTVDQNLCTFCQTIEFEKAVNLFEHSSASRDPKTYDDDYQFMAHFGIRSVLIANLGDSLKDKPHGPCRMCKIMLENKQQLITRLGELNKTLKMTGNDSLWALPFSAKFFGPHSIQTSTIPCKLGLEADFSVFMMVPEPYTPEDFSGRDKRAQKLSLNRDNNMPVLTVRDKRRDGSLLYNPKLVPPIFDRQLASEWLQKCRAYHDGSCCPPRNVYIEIILIDCTNCEIKTLDMSYSYIALSYYRILWCVRGDNTPEFTENLGYQDFWKLFGGFPKGRSLESFYRHIINAGSPGYSFTQG</sequence>
<reference evidence="1" key="1">
    <citation type="journal article" date="2021" name="Nat. Commun.">
        <title>Genetic determinants of endophytism in the Arabidopsis root mycobiome.</title>
        <authorList>
            <person name="Mesny F."/>
            <person name="Miyauchi S."/>
            <person name="Thiergart T."/>
            <person name="Pickel B."/>
            <person name="Atanasova L."/>
            <person name="Karlsson M."/>
            <person name="Huettel B."/>
            <person name="Barry K.W."/>
            <person name="Haridas S."/>
            <person name="Chen C."/>
            <person name="Bauer D."/>
            <person name="Andreopoulos W."/>
            <person name="Pangilinan J."/>
            <person name="LaButti K."/>
            <person name="Riley R."/>
            <person name="Lipzen A."/>
            <person name="Clum A."/>
            <person name="Drula E."/>
            <person name="Henrissat B."/>
            <person name="Kohler A."/>
            <person name="Grigoriev I.V."/>
            <person name="Martin F.M."/>
            <person name="Hacquard S."/>
        </authorList>
    </citation>
    <scope>NUCLEOTIDE SEQUENCE</scope>
    <source>
        <strain evidence="1">FSSC 5 MPI-SDFR-AT-0091</strain>
    </source>
</reference>
<dbReference type="Proteomes" id="UP000736672">
    <property type="component" value="Unassembled WGS sequence"/>
</dbReference>
<accession>A0A9P9HWE9</accession>
<organism evidence="1 2">
    <name type="scientific">Fusarium solani</name>
    <name type="common">Filamentous fungus</name>
    <dbReference type="NCBI Taxonomy" id="169388"/>
    <lineage>
        <taxon>Eukaryota</taxon>
        <taxon>Fungi</taxon>
        <taxon>Dikarya</taxon>
        <taxon>Ascomycota</taxon>
        <taxon>Pezizomycotina</taxon>
        <taxon>Sordariomycetes</taxon>
        <taxon>Hypocreomycetidae</taxon>
        <taxon>Hypocreales</taxon>
        <taxon>Nectriaceae</taxon>
        <taxon>Fusarium</taxon>
        <taxon>Fusarium solani species complex</taxon>
    </lineage>
</organism>
<comment type="caution">
    <text evidence="1">The sequence shown here is derived from an EMBL/GenBank/DDBJ whole genome shotgun (WGS) entry which is preliminary data.</text>
</comment>
<evidence type="ECO:0000313" key="2">
    <source>
        <dbReference type="Proteomes" id="UP000736672"/>
    </source>
</evidence>
<dbReference type="AlphaFoldDB" id="A0A9P9HWE9"/>